<proteinExistence type="inferred from homology"/>
<dbReference type="GO" id="GO:0042790">
    <property type="term" value="P:nucleolar large rRNA transcription by RNA polymerase I"/>
    <property type="evidence" value="ECO:0007669"/>
    <property type="project" value="TreeGrafter"/>
</dbReference>
<evidence type="ECO:0000256" key="4">
    <source>
        <dbReference type="ARBA" id="ARBA00022771"/>
    </source>
</evidence>
<keyword evidence="5" id="KW-0862">Zinc</keyword>
<evidence type="ECO:0000256" key="9">
    <source>
        <dbReference type="ARBA" id="ARBA00023242"/>
    </source>
</evidence>
<evidence type="ECO:0000256" key="8">
    <source>
        <dbReference type="ARBA" id="ARBA00023163"/>
    </source>
</evidence>
<dbReference type="HOGENOM" id="CLU_645834_0_0_1"/>
<protein>
    <recommendedName>
        <fullName evidence="10">Rrn7/TAF1B N-terminal cyclin domain-containing protein</fullName>
    </recommendedName>
</protein>
<dbReference type="Pfam" id="PF20644">
    <property type="entry name" value="Rrn7_cyclin_N"/>
    <property type="match status" value="1"/>
</dbReference>
<evidence type="ECO:0000259" key="10">
    <source>
        <dbReference type="Pfam" id="PF20644"/>
    </source>
</evidence>
<comment type="similarity">
    <text evidence="2">Belongs to the RRN7/TAF1B family.</text>
</comment>
<keyword evidence="4" id="KW-0863">Zinc-finger</keyword>
<feature type="domain" description="Rrn7/TAF1B N-terminal cyclin" evidence="10">
    <location>
        <begin position="73"/>
        <end position="184"/>
    </location>
</feature>
<evidence type="ECO:0000313" key="11">
    <source>
        <dbReference type="EMBL" id="EPZ32053.1"/>
    </source>
</evidence>
<dbReference type="PANTHER" id="PTHR31576">
    <property type="entry name" value="TATA BOX-BINDING PROTEIN-ASSOCIATED FACTOR RNA POLYMERASE I SUBUNIT B"/>
    <property type="match status" value="1"/>
</dbReference>
<keyword evidence="6" id="KW-0805">Transcription regulation</keyword>
<dbReference type="PANTHER" id="PTHR31576:SF2">
    <property type="entry name" value="TATA BOX-BINDING PROTEIN-ASSOCIATED FACTOR RNA POLYMERASE I SUBUNIT B"/>
    <property type="match status" value="1"/>
</dbReference>
<sequence>MFTQVGFRCKTCGTTKHTQTQEGLYICQYGHQTLDYLNEEIDPDAFASQSRMVKTKKLTVSQKTEEKKTVTKILLYQVDWMIKNWECDAVVKDVMKKQWLCYASEAASIYCVDKKVNDDEISEISTSSESEENYVNLSHLPELKLHLSLSFCYLSLIYSNNAVCLADIHRLALQSKFPCLNILQTLKTKPFKELNDKQLTQNTAKVYKQTEKLLYYLIERHNFPHPTFNTTLFFFKAIRSLLIPYSLYPFAIELLKLGDENGQAAYDKFVQGLPQLSQLLDMWKHKLSNKFIESVRDMSISDCKEYLSEVSTTLQKQLPNHNKNTIMSQFLKESFMGDQPEAEVGNTLSKRQDLSTQLDESTERRIYNFDPFDQAEHPKEHSQLVKFFSRMLNLPGFWIDKTTCELEKSINRQMRSAKKKTEKVY</sequence>
<dbReference type="GO" id="GO:0008270">
    <property type="term" value="F:zinc ion binding"/>
    <property type="evidence" value="ECO:0007669"/>
    <property type="project" value="UniProtKB-KW"/>
</dbReference>
<dbReference type="AlphaFoldDB" id="A0A075APM9"/>
<evidence type="ECO:0000256" key="1">
    <source>
        <dbReference type="ARBA" id="ARBA00004604"/>
    </source>
</evidence>
<dbReference type="InterPro" id="IPR048540">
    <property type="entry name" value="Rrn7_cyclin_N"/>
</dbReference>
<dbReference type="EMBL" id="KE561190">
    <property type="protein sequence ID" value="EPZ32053.1"/>
    <property type="molecule type" value="Genomic_DNA"/>
</dbReference>
<evidence type="ECO:0000313" key="12">
    <source>
        <dbReference type="Proteomes" id="UP000030755"/>
    </source>
</evidence>
<dbReference type="InterPro" id="IPR033599">
    <property type="entry name" value="TAF1B/Rrn7"/>
</dbReference>
<name>A0A075APM9_ROZAC</name>
<evidence type="ECO:0000256" key="3">
    <source>
        <dbReference type="ARBA" id="ARBA00022723"/>
    </source>
</evidence>
<dbReference type="GO" id="GO:0070860">
    <property type="term" value="C:RNA polymerase I core factor complex"/>
    <property type="evidence" value="ECO:0007669"/>
    <property type="project" value="InterPro"/>
</dbReference>
<keyword evidence="9" id="KW-0539">Nucleus</keyword>
<keyword evidence="3" id="KW-0479">Metal-binding</keyword>
<evidence type="ECO:0000256" key="6">
    <source>
        <dbReference type="ARBA" id="ARBA00023015"/>
    </source>
</evidence>
<dbReference type="Proteomes" id="UP000030755">
    <property type="component" value="Unassembled WGS sequence"/>
</dbReference>
<organism evidence="11 12">
    <name type="scientific">Rozella allomycis (strain CSF55)</name>
    <dbReference type="NCBI Taxonomy" id="988480"/>
    <lineage>
        <taxon>Eukaryota</taxon>
        <taxon>Fungi</taxon>
        <taxon>Fungi incertae sedis</taxon>
        <taxon>Cryptomycota</taxon>
        <taxon>Cryptomycota incertae sedis</taxon>
        <taxon>Rozella</taxon>
    </lineage>
</organism>
<keyword evidence="12" id="KW-1185">Reference proteome</keyword>
<accession>A0A075APM9</accession>
<comment type="subcellular location">
    <subcellularLocation>
        <location evidence="1">Nucleus</location>
        <location evidence="1">Nucleolus</location>
    </subcellularLocation>
</comment>
<gene>
    <name evidence="11" type="ORF">O9G_003517</name>
</gene>
<dbReference type="GO" id="GO:0001164">
    <property type="term" value="F:RNA polymerase I core promoter sequence-specific DNA binding"/>
    <property type="evidence" value="ECO:0007669"/>
    <property type="project" value="InterPro"/>
</dbReference>
<dbReference type="OrthoDB" id="2150404at2759"/>
<evidence type="ECO:0000256" key="7">
    <source>
        <dbReference type="ARBA" id="ARBA00023125"/>
    </source>
</evidence>
<evidence type="ECO:0000256" key="2">
    <source>
        <dbReference type="ARBA" id="ARBA00006899"/>
    </source>
</evidence>
<reference evidence="11 12" key="1">
    <citation type="journal article" date="2013" name="Curr. Biol.">
        <title>Shared signatures of parasitism and phylogenomics unite Cryptomycota and microsporidia.</title>
        <authorList>
            <person name="James T.Y."/>
            <person name="Pelin A."/>
            <person name="Bonen L."/>
            <person name="Ahrendt S."/>
            <person name="Sain D."/>
            <person name="Corradi N."/>
            <person name="Stajich J.E."/>
        </authorList>
    </citation>
    <scope>NUCLEOTIDE SEQUENCE [LARGE SCALE GENOMIC DNA]</scope>
    <source>
        <strain evidence="11 12">CSF55</strain>
    </source>
</reference>
<keyword evidence="7" id="KW-0238">DNA-binding</keyword>
<keyword evidence="8" id="KW-0804">Transcription</keyword>
<evidence type="ECO:0000256" key="5">
    <source>
        <dbReference type="ARBA" id="ARBA00022833"/>
    </source>
</evidence>